<dbReference type="AlphaFoldDB" id="A0AAW1NHJ0"/>
<feature type="compositionally biased region" description="Low complexity" evidence="1">
    <location>
        <begin position="40"/>
        <end position="50"/>
    </location>
</feature>
<dbReference type="Proteomes" id="UP001443914">
    <property type="component" value="Unassembled WGS sequence"/>
</dbReference>
<reference evidence="2" key="1">
    <citation type="submission" date="2024-03" db="EMBL/GenBank/DDBJ databases">
        <title>WGS assembly of Saponaria officinalis var. Norfolk2.</title>
        <authorList>
            <person name="Jenkins J."/>
            <person name="Shu S."/>
            <person name="Grimwood J."/>
            <person name="Barry K."/>
            <person name="Goodstein D."/>
            <person name="Schmutz J."/>
            <person name="Leebens-Mack J."/>
            <person name="Osbourn A."/>
        </authorList>
    </citation>
    <scope>NUCLEOTIDE SEQUENCE [LARGE SCALE GENOMIC DNA]</scope>
    <source>
        <strain evidence="2">JIC</strain>
    </source>
</reference>
<accession>A0AAW1NHJ0</accession>
<dbReference type="EMBL" id="JBDFQZ010000001">
    <property type="protein sequence ID" value="KAK9758227.1"/>
    <property type="molecule type" value="Genomic_DNA"/>
</dbReference>
<sequence length="187" mass="21862">MVKLESGKMGTNDVIVTVYEESSKVRSIPRPQNGKIRDPNTNTNTNTNTNPRRSFGYDRRAELLAHVHHLRSGGPQMANHDPSPIEPIPKTKKTRRLGALSKKLRFSLGGIFGERKKRWRYESIETQKYGRKYKLCCPRKRNCSSFSKRFRRMLRQFSCLWKCNKFSETEENQDLDSQMVDKHNVSR</sequence>
<protein>
    <submittedName>
        <fullName evidence="2">Uncharacterized protein</fullName>
    </submittedName>
</protein>
<proteinExistence type="predicted"/>
<evidence type="ECO:0000256" key="1">
    <source>
        <dbReference type="SAM" id="MobiDB-lite"/>
    </source>
</evidence>
<evidence type="ECO:0000313" key="2">
    <source>
        <dbReference type="EMBL" id="KAK9758227.1"/>
    </source>
</evidence>
<comment type="caution">
    <text evidence="2">The sequence shown here is derived from an EMBL/GenBank/DDBJ whole genome shotgun (WGS) entry which is preliminary data.</text>
</comment>
<keyword evidence="3" id="KW-1185">Reference proteome</keyword>
<name>A0AAW1NHJ0_SAPOF</name>
<evidence type="ECO:0000313" key="3">
    <source>
        <dbReference type="Proteomes" id="UP001443914"/>
    </source>
</evidence>
<feature type="region of interest" description="Disordered" evidence="1">
    <location>
        <begin position="23"/>
        <end position="54"/>
    </location>
</feature>
<gene>
    <name evidence="2" type="ORF">RND81_01G216500</name>
</gene>
<organism evidence="2 3">
    <name type="scientific">Saponaria officinalis</name>
    <name type="common">Common soapwort</name>
    <name type="synonym">Lychnis saponaria</name>
    <dbReference type="NCBI Taxonomy" id="3572"/>
    <lineage>
        <taxon>Eukaryota</taxon>
        <taxon>Viridiplantae</taxon>
        <taxon>Streptophyta</taxon>
        <taxon>Embryophyta</taxon>
        <taxon>Tracheophyta</taxon>
        <taxon>Spermatophyta</taxon>
        <taxon>Magnoliopsida</taxon>
        <taxon>eudicotyledons</taxon>
        <taxon>Gunneridae</taxon>
        <taxon>Pentapetalae</taxon>
        <taxon>Caryophyllales</taxon>
        <taxon>Caryophyllaceae</taxon>
        <taxon>Caryophylleae</taxon>
        <taxon>Saponaria</taxon>
    </lineage>
</organism>